<dbReference type="Proteomes" id="UP000567179">
    <property type="component" value="Unassembled WGS sequence"/>
</dbReference>
<keyword evidence="3" id="KW-0732">Signal</keyword>
<dbReference type="InterPro" id="IPR029058">
    <property type="entry name" value="AB_hydrolase_fold"/>
</dbReference>
<evidence type="ECO:0008006" key="8">
    <source>
        <dbReference type="Google" id="ProtNLM"/>
    </source>
</evidence>
<dbReference type="InterPro" id="IPR036291">
    <property type="entry name" value="NAD(P)-bd_dom_sf"/>
</dbReference>
<evidence type="ECO:0000259" key="4">
    <source>
        <dbReference type="Pfam" id="PF00135"/>
    </source>
</evidence>
<name>A0A8H5B9G6_9AGAR</name>
<sequence>MLRLLLLLSLTAFRVAFAALSSPLGPVVSVKYANFIGNTTSPVGAPNGPVGFFGNIPYAQPPLGNLRFRAPQPLNENSASKELTDSRNWGPACVQIPAVVGIGSEDCLTLNIWKPTNATTSSKLPVVVYIHGGGFYYGTPQGFPMYDWVAQHPGGIIGVSITYRLGLFGFLGGSGVASDGALNAGLLDQRAALEWVQRHISAFGGDPNNVSISGESAGGAAVVMQLVAYGGTKTPPFRRATAQSIGYGPTLAQSRVDEVFSQVLSVTGCDADGMPGMSCLRKASLGTLISAANRVGAKGFGPIVDGPSGFLPDLPARLIAQNKFSLVDFLGGHCTGDGHTFAGGKPDQFVTEDDIRRIVFARWPGVSNDTITQALGLYPPPGAPGSEFATQYERATELAGDIVFTCMDYFVAEQSLQRGATGKIGSRLAQLLHNAGHTVVATSRTGTSPGPFEVVKFEWFDRRTFVAAFDVDEDIDRVFIVPPPIIDSFAHVKTFIDFAIWKGVQRFVFCTPGCADKLGDTSRDIVQYLASCDADYVVVRPSLLRENFNSIYRNSIQNQGQIFSTGKEQKVAFVGAEDVAKASYDALLANKPPRIVHVVGPRSYTFDEVAVLTSSVLGKKIAHTRLSEQDLASIFQDAGLSEDYARILSSLHGSDIENAGGVHRGSLTLEQSLWDLHKSFSESKVQMMMGKGKQQMRLPSLVA</sequence>
<dbReference type="InterPro" id="IPR050309">
    <property type="entry name" value="Type-B_Carboxylest/Lipase"/>
</dbReference>
<dbReference type="InterPro" id="IPR002018">
    <property type="entry name" value="CarbesteraseB"/>
</dbReference>
<dbReference type="PANTHER" id="PTHR11559">
    <property type="entry name" value="CARBOXYLESTERASE"/>
    <property type="match status" value="1"/>
</dbReference>
<gene>
    <name evidence="6" type="ORF">D9619_010630</name>
</gene>
<keyword evidence="2" id="KW-0378">Hydrolase</keyword>
<dbReference type="EMBL" id="JAACJJ010000030">
    <property type="protein sequence ID" value="KAF5318706.1"/>
    <property type="molecule type" value="Genomic_DNA"/>
</dbReference>
<dbReference type="GO" id="GO:0016787">
    <property type="term" value="F:hydrolase activity"/>
    <property type="evidence" value="ECO:0007669"/>
    <property type="project" value="UniProtKB-KW"/>
</dbReference>
<evidence type="ECO:0000256" key="1">
    <source>
        <dbReference type="ARBA" id="ARBA00005964"/>
    </source>
</evidence>
<organism evidence="6 7">
    <name type="scientific">Psilocybe cf. subviscida</name>
    <dbReference type="NCBI Taxonomy" id="2480587"/>
    <lineage>
        <taxon>Eukaryota</taxon>
        <taxon>Fungi</taxon>
        <taxon>Dikarya</taxon>
        <taxon>Basidiomycota</taxon>
        <taxon>Agaricomycotina</taxon>
        <taxon>Agaricomycetes</taxon>
        <taxon>Agaricomycetidae</taxon>
        <taxon>Agaricales</taxon>
        <taxon>Agaricineae</taxon>
        <taxon>Strophariaceae</taxon>
        <taxon>Psilocybe</taxon>
    </lineage>
</organism>
<feature type="signal peptide" evidence="3">
    <location>
        <begin position="1"/>
        <end position="18"/>
    </location>
</feature>
<feature type="domain" description="Carboxylesterase type B" evidence="4">
    <location>
        <begin position="26"/>
        <end position="350"/>
    </location>
</feature>
<protein>
    <recommendedName>
        <fullName evidence="8">Carboxylic ester hydrolase</fullName>
    </recommendedName>
</protein>
<dbReference type="InterPro" id="IPR008030">
    <property type="entry name" value="NmrA-like"/>
</dbReference>
<dbReference type="InterPro" id="IPR019819">
    <property type="entry name" value="Carboxylesterase_B_CS"/>
</dbReference>
<evidence type="ECO:0000259" key="5">
    <source>
        <dbReference type="Pfam" id="PF05368"/>
    </source>
</evidence>
<comment type="caution">
    <text evidence="6">The sequence shown here is derived from an EMBL/GenBank/DDBJ whole genome shotgun (WGS) entry which is preliminary data.</text>
</comment>
<dbReference type="OrthoDB" id="408631at2759"/>
<dbReference type="InterPro" id="IPR019826">
    <property type="entry name" value="Carboxylesterase_B_AS"/>
</dbReference>
<dbReference type="Pfam" id="PF05368">
    <property type="entry name" value="NmrA"/>
    <property type="match status" value="1"/>
</dbReference>
<evidence type="ECO:0000256" key="3">
    <source>
        <dbReference type="SAM" id="SignalP"/>
    </source>
</evidence>
<dbReference type="Gene3D" id="3.40.50.720">
    <property type="entry name" value="NAD(P)-binding Rossmann-like Domain"/>
    <property type="match status" value="1"/>
</dbReference>
<reference evidence="6 7" key="1">
    <citation type="journal article" date="2020" name="ISME J.">
        <title>Uncovering the hidden diversity of litter-decomposition mechanisms in mushroom-forming fungi.</title>
        <authorList>
            <person name="Floudas D."/>
            <person name="Bentzer J."/>
            <person name="Ahren D."/>
            <person name="Johansson T."/>
            <person name="Persson P."/>
            <person name="Tunlid A."/>
        </authorList>
    </citation>
    <scope>NUCLEOTIDE SEQUENCE [LARGE SCALE GENOMIC DNA]</scope>
    <source>
        <strain evidence="6 7">CBS 101986</strain>
    </source>
</reference>
<dbReference type="SUPFAM" id="SSF51735">
    <property type="entry name" value="NAD(P)-binding Rossmann-fold domains"/>
    <property type="match status" value="1"/>
</dbReference>
<evidence type="ECO:0000256" key="2">
    <source>
        <dbReference type="ARBA" id="ARBA00022801"/>
    </source>
</evidence>
<feature type="domain" description="NmrA-like" evidence="5">
    <location>
        <begin position="419"/>
        <end position="636"/>
    </location>
</feature>
<dbReference type="Pfam" id="PF00135">
    <property type="entry name" value="COesterase"/>
    <property type="match status" value="1"/>
</dbReference>
<comment type="similarity">
    <text evidence="1">Belongs to the type-B carboxylesterase/lipase family.</text>
</comment>
<dbReference type="SUPFAM" id="SSF53474">
    <property type="entry name" value="alpha/beta-Hydrolases"/>
    <property type="match status" value="1"/>
</dbReference>
<dbReference type="Gene3D" id="3.40.50.1820">
    <property type="entry name" value="alpha/beta hydrolase"/>
    <property type="match status" value="1"/>
</dbReference>
<dbReference type="Gene3D" id="3.90.25.10">
    <property type="entry name" value="UDP-galactose 4-epimerase, domain 1"/>
    <property type="match status" value="1"/>
</dbReference>
<dbReference type="PROSITE" id="PS00941">
    <property type="entry name" value="CARBOXYLESTERASE_B_2"/>
    <property type="match status" value="1"/>
</dbReference>
<feature type="chain" id="PRO_5034931022" description="Carboxylic ester hydrolase" evidence="3">
    <location>
        <begin position="19"/>
        <end position="703"/>
    </location>
</feature>
<evidence type="ECO:0000313" key="7">
    <source>
        <dbReference type="Proteomes" id="UP000567179"/>
    </source>
</evidence>
<dbReference type="AlphaFoldDB" id="A0A8H5B9G6"/>
<accession>A0A8H5B9G6</accession>
<keyword evidence="7" id="KW-1185">Reference proteome</keyword>
<dbReference type="PROSITE" id="PS00122">
    <property type="entry name" value="CARBOXYLESTERASE_B_1"/>
    <property type="match status" value="1"/>
</dbReference>
<evidence type="ECO:0000313" key="6">
    <source>
        <dbReference type="EMBL" id="KAF5318706.1"/>
    </source>
</evidence>
<proteinExistence type="inferred from homology"/>